<gene>
    <name evidence="2" type="ORF">NO1_1644</name>
</gene>
<dbReference type="EMBL" id="BGZN01000048">
    <property type="protein sequence ID" value="GBR74479.1"/>
    <property type="molecule type" value="Genomic_DNA"/>
</dbReference>
<protein>
    <submittedName>
        <fullName evidence="2">Uncharacterized protein</fullName>
    </submittedName>
</protein>
<comment type="caution">
    <text evidence="2">The sequence shown here is derived from an EMBL/GenBank/DDBJ whole genome shotgun (WGS) entry which is preliminary data.</text>
</comment>
<proteinExistence type="predicted"/>
<reference evidence="2 3" key="1">
    <citation type="journal article" date="2019" name="ISME J.">
        <title>Genome analyses of uncultured TG2/ZB3 bacteria in 'Margulisbacteria' specifically attached to ectosymbiotic spirochetes of protists in the termite gut.</title>
        <authorList>
            <person name="Utami Y.D."/>
            <person name="Kuwahara H."/>
            <person name="Igai K."/>
            <person name="Murakami T."/>
            <person name="Sugaya K."/>
            <person name="Morikawa T."/>
            <person name="Nagura Y."/>
            <person name="Yuki M."/>
            <person name="Deevong P."/>
            <person name="Inoue T."/>
            <person name="Kihara K."/>
            <person name="Lo N."/>
            <person name="Yamada A."/>
            <person name="Ohkuma M."/>
            <person name="Hongoh Y."/>
        </authorList>
    </citation>
    <scope>NUCLEOTIDE SEQUENCE [LARGE SCALE GENOMIC DNA]</scope>
    <source>
        <strain evidence="2">NkOx7-01</strain>
    </source>
</reference>
<evidence type="ECO:0000313" key="3">
    <source>
        <dbReference type="Proteomes" id="UP000269352"/>
    </source>
</evidence>
<accession>A0A388TD67</accession>
<keyword evidence="3" id="KW-1185">Reference proteome</keyword>
<dbReference type="Proteomes" id="UP000269352">
    <property type="component" value="Unassembled WGS sequence"/>
</dbReference>
<organism evidence="2 3">
    <name type="scientific">Termititenax aidoneus</name>
    <dbReference type="NCBI Taxonomy" id="2218524"/>
    <lineage>
        <taxon>Bacteria</taxon>
        <taxon>Bacillati</taxon>
        <taxon>Candidatus Margulisiibacteriota</taxon>
        <taxon>Candidatus Termititenacia</taxon>
        <taxon>Candidatus Termititenacales</taxon>
        <taxon>Candidatus Termititenacaceae</taxon>
        <taxon>Candidatus Termititenax</taxon>
    </lineage>
</organism>
<evidence type="ECO:0000313" key="2">
    <source>
        <dbReference type="EMBL" id="GBR74479.1"/>
    </source>
</evidence>
<feature type="compositionally biased region" description="Basic residues" evidence="1">
    <location>
        <begin position="35"/>
        <end position="46"/>
    </location>
</feature>
<dbReference type="AlphaFoldDB" id="A0A388TD67"/>
<name>A0A388TD67_TERA1</name>
<evidence type="ECO:0000256" key="1">
    <source>
        <dbReference type="SAM" id="MobiDB-lite"/>
    </source>
</evidence>
<sequence>MQRQQQNPAYQHVQKPEFAAESQQVENEQADIRENKKRRVREKKSP</sequence>
<feature type="region of interest" description="Disordered" evidence="1">
    <location>
        <begin position="1"/>
        <end position="46"/>
    </location>
</feature>